<keyword evidence="7" id="KW-1185">Reference proteome</keyword>
<evidence type="ECO:0000313" key="6">
    <source>
        <dbReference type="EMBL" id="SFD47995.1"/>
    </source>
</evidence>
<keyword evidence="3" id="KW-0288">FMN</keyword>
<dbReference type="Pfam" id="PF01613">
    <property type="entry name" value="Flavin_Reduct"/>
    <property type="match status" value="1"/>
</dbReference>
<evidence type="ECO:0000256" key="4">
    <source>
        <dbReference type="ARBA" id="ARBA00038054"/>
    </source>
</evidence>
<dbReference type="GO" id="GO:0016646">
    <property type="term" value="F:oxidoreductase activity, acting on the CH-NH group of donors, NAD or NADP as acceptor"/>
    <property type="evidence" value="ECO:0007669"/>
    <property type="project" value="UniProtKB-ARBA"/>
</dbReference>
<dbReference type="OrthoDB" id="9794638at2"/>
<dbReference type="PANTHER" id="PTHR33798">
    <property type="entry name" value="FLAVOPROTEIN OXYGENASE"/>
    <property type="match status" value="1"/>
</dbReference>
<evidence type="ECO:0000259" key="5">
    <source>
        <dbReference type="SMART" id="SM00903"/>
    </source>
</evidence>
<evidence type="ECO:0000256" key="3">
    <source>
        <dbReference type="ARBA" id="ARBA00022643"/>
    </source>
</evidence>
<accession>A0A1I1SNC6</accession>
<dbReference type="EMBL" id="FOMX01000002">
    <property type="protein sequence ID" value="SFD47995.1"/>
    <property type="molecule type" value="Genomic_DNA"/>
</dbReference>
<dbReference type="STRING" id="54.SAMN02745121_00161"/>
<dbReference type="Gene3D" id="2.30.110.10">
    <property type="entry name" value="Electron Transport, Fmn-binding Protein, Chain A"/>
    <property type="match status" value="1"/>
</dbReference>
<dbReference type="PANTHER" id="PTHR33798:SF5">
    <property type="entry name" value="FLAVIN REDUCTASE LIKE DOMAIN-CONTAINING PROTEIN"/>
    <property type="match status" value="1"/>
</dbReference>
<keyword evidence="2" id="KW-0285">Flavoprotein</keyword>
<dbReference type="InterPro" id="IPR012349">
    <property type="entry name" value="Split_barrel_FMN-bd"/>
</dbReference>
<comment type="cofactor">
    <cofactor evidence="1">
        <name>FMN</name>
        <dbReference type="ChEBI" id="CHEBI:58210"/>
    </cofactor>
</comment>
<protein>
    <submittedName>
        <fullName evidence="6">NADH-FMN oxidoreductase RutF, flavin reductase (DIM6/NTAB) family</fullName>
    </submittedName>
</protein>
<evidence type="ECO:0000256" key="1">
    <source>
        <dbReference type="ARBA" id="ARBA00001917"/>
    </source>
</evidence>
<dbReference type="Proteomes" id="UP000199400">
    <property type="component" value="Unassembled WGS sequence"/>
</dbReference>
<dbReference type="InterPro" id="IPR002563">
    <property type="entry name" value="Flavin_Rdtase-like_dom"/>
</dbReference>
<proteinExistence type="inferred from homology"/>
<organism evidence="6 7">
    <name type="scientific">Nannocystis exedens</name>
    <dbReference type="NCBI Taxonomy" id="54"/>
    <lineage>
        <taxon>Bacteria</taxon>
        <taxon>Pseudomonadati</taxon>
        <taxon>Myxococcota</taxon>
        <taxon>Polyangia</taxon>
        <taxon>Nannocystales</taxon>
        <taxon>Nannocystaceae</taxon>
        <taxon>Nannocystis</taxon>
    </lineage>
</organism>
<name>A0A1I1SNC6_9BACT</name>
<feature type="domain" description="Flavin reductase like" evidence="5">
    <location>
        <begin position="4"/>
        <end position="159"/>
    </location>
</feature>
<dbReference type="SMART" id="SM00903">
    <property type="entry name" value="Flavin_Reduct"/>
    <property type="match status" value="1"/>
</dbReference>
<comment type="similarity">
    <text evidence="4">Belongs to the flavoredoxin family.</text>
</comment>
<dbReference type="AlphaFoldDB" id="A0A1I1SNC6"/>
<reference evidence="7" key="1">
    <citation type="submission" date="2016-10" db="EMBL/GenBank/DDBJ databases">
        <authorList>
            <person name="Varghese N."/>
            <person name="Submissions S."/>
        </authorList>
    </citation>
    <scope>NUCLEOTIDE SEQUENCE [LARGE SCALE GENOMIC DNA]</scope>
    <source>
        <strain evidence="7">ATCC 25963</strain>
    </source>
</reference>
<gene>
    <name evidence="6" type="ORF">SAMN02745121_00161</name>
</gene>
<dbReference type="SUPFAM" id="SSF50475">
    <property type="entry name" value="FMN-binding split barrel"/>
    <property type="match status" value="1"/>
</dbReference>
<evidence type="ECO:0000256" key="2">
    <source>
        <dbReference type="ARBA" id="ARBA00022630"/>
    </source>
</evidence>
<dbReference type="RefSeq" id="WP_096333252.1">
    <property type="nucleotide sequence ID" value="NZ_FOMX01000002.1"/>
</dbReference>
<dbReference type="GO" id="GO:0010181">
    <property type="term" value="F:FMN binding"/>
    <property type="evidence" value="ECO:0007669"/>
    <property type="project" value="InterPro"/>
</dbReference>
<evidence type="ECO:0000313" key="7">
    <source>
        <dbReference type="Proteomes" id="UP000199400"/>
    </source>
</evidence>
<sequence>MTDLVAPRPIAWVSSVSDDGRRNLAPFSYYQAVCSRPPMVVFSVAWWPDGRMKDTLANVLATREVVINHVTSAHAEAMNATSAPFPPETSEWEACGIAAEPAAVVAPPRVAGALACLECKLVHALPLGGGAPGKPSATLVVAEVVHFAVASELLRRDARGRLLPIDPGQLQSIGRLGGIAYTRTTDRFELLRPEAPGSKASD</sequence>